<dbReference type="RefSeq" id="WP_038848110.1">
    <property type="nucleotide sequence ID" value="NZ_ASGY01000145.1"/>
</dbReference>
<dbReference type="AlphaFoldDB" id="A0A0A1YZ70"/>
<gene>
    <name evidence="1" type="ORF">K814_0119635</name>
</gene>
<proteinExistence type="predicted"/>
<comment type="caution">
    <text evidence="1">The sequence shown here is derived from an EMBL/GenBank/DDBJ whole genome shotgun (WGS) entry which is preliminary data.</text>
</comment>
<dbReference type="EMBL" id="ASGY01000145">
    <property type="protein sequence ID" value="KGE66264.1"/>
    <property type="molecule type" value="Genomic_DNA"/>
</dbReference>
<evidence type="ECO:0000313" key="2">
    <source>
        <dbReference type="Proteomes" id="UP000030060"/>
    </source>
</evidence>
<name>A0A0A1YZ70_PSEFL</name>
<dbReference type="Proteomes" id="UP000030060">
    <property type="component" value="Unassembled WGS sequence"/>
</dbReference>
<evidence type="ECO:0000313" key="1">
    <source>
        <dbReference type="EMBL" id="KGE66264.1"/>
    </source>
</evidence>
<dbReference type="PROSITE" id="PS51257">
    <property type="entry name" value="PROKAR_LIPOPROTEIN"/>
    <property type="match status" value="1"/>
</dbReference>
<organism evidence="1 2">
    <name type="scientific">Pseudomonas fluorescens LMG 5329</name>
    <dbReference type="NCBI Taxonomy" id="1324332"/>
    <lineage>
        <taxon>Bacteria</taxon>
        <taxon>Pseudomonadati</taxon>
        <taxon>Pseudomonadota</taxon>
        <taxon>Gammaproteobacteria</taxon>
        <taxon>Pseudomonadales</taxon>
        <taxon>Pseudomonadaceae</taxon>
        <taxon>Pseudomonas</taxon>
    </lineage>
</organism>
<accession>A0A0A1YZ70</accession>
<evidence type="ECO:0008006" key="3">
    <source>
        <dbReference type="Google" id="ProtNLM"/>
    </source>
</evidence>
<protein>
    <recommendedName>
        <fullName evidence="3">Lipoprotein</fullName>
    </recommendedName>
</protein>
<reference evidence="1 2" key="1">
    <citation type="journal article" date="2013" name="Genome Announc.">
        <title>Draft Genome Sequence of Pseudomonas fluorescens LMG 5329, a White Line-Inducing Principle-Producing Bioindicator for the Mushroom Pathogen Pseudomonas tolaasii.</title>
        <authorList>
            <person name="Ghequire M.G."/>
            <person name="Rokni-Zadeh H."/>
            <person name="Zarrineh P."/>
            <person name="De Mot R."/>
        </authorList>
    </citation>
    <scope>NUCLEOTIDE SEQUENCE [LARGE SCALE GENOMIC DNA]</scope>
    <source>
        <strain evidence="1 2">LMG 5329</strain>
    </source>
</reference>
<sequence>MHKQIPLRAGIGSLIFALLVGCSSSPKVTLPEPKDVPREKWSDAMLVLEAMRIEGQRDIPLEMTGGDVASLTHQSTAGSVGDLAIGGLGYVAPPTGFSSAGAASLGLGLFLFSGSGGPVYHYQVVAWVPKERASTTADASLLVKSVWLEARQKYFNGKISNLRHEPAQYADGSGKKFDKFIDLARGNPTPFNAPASDAPSFIFARKAYGPIFLTDPSLELYADANRADMDGQDALAGITKYLPDWMYAYYPGKNWPKDFRPAAIYNKKGNLYFIGK</sequence>
<dbReference type="OrthoDB" id="6998229at2"/>